<organism evidence="1 2">
    <name type="scientific">Jiangella aurantiaca</name>
    <dbReference type="NCBI Taxonomy" id="2530373"/>
    <lineage>
        <taxon>Bacteria</taxon>
        <taxon>Bacillati</taxon>
        <taxon>Actinomycetota</taxon>
        <taxon>Actinomycetes</taxon>
        <taxon>Jiangellales</taxon>
        <taxon>Jiangellaceae</taxon>
        <taxon>Jiangella</taxon>
    </lineage>
</organism>
<keyword evidence="2" id="KW-1185">Reference proteome</keyword>
<comment type="caution">
    <text evidence="1">The sequence shown here is derived from an EMBL/GenBank/DDBJ whole genome shotgun (WGS) entry which is preliminary data.</text>
</comment>
<proteinExistence type="predicted"/>
<dbReference type="Proteomes" id="UP000295217">
    <property type="component" value="Unassembled WGS sequence"/>
</dbReference>
<gene>
    <name evidence="1" type="ORF">E1262_25030</name>
</gene>
<dbReference type="Gene3D" id="3.40.630.10">
    <property type="entry name" value="Zn peptidases"/>
    <property type="match status" value="1"/>
</dbReference>
<dbReference type="GO" id="GO:0016787">
    <property type="term" value="F:hydrolase activity"/>
    <property type="evidence" value="ECO:0007669"/>
    <property type="project" value="UniProtKB-KW"/>
</dbReference>
<reference evidence="1 2" key="1">
    <citation type="submission" date="2019-02" db="EMBL/GenBank/DDBJ databases">
        <title>Draft genome sequences of novel Actinobacteria.</title>
        <authorList>
            <person name="Sahin N."/>
            <person name="Ay H."/>
            <person name="Saygin H."/>
        </authorList>
    </citation>
    <scope>NUCLEOTIDE SEQUENCE [LARGE SCALE GENOMIC DNA]</scope>
    <source>
        <strain evidence="1 2">8K307</strain>
    </source>
</reference>
<protein>
    <submittedName>
        <fullName evidence="1">Allantoate amidohydrolase</fullName>
    </submittedName>
</protein>
<evidence type="ECO:0000313" key="1">
    <source>
        <dbReference type="EMBL" id="TDD65574.1"/>
    </source>
</evidence>
<sequence>MSGDFDAMWADLEPVGRDPRGGYRRFAWTDTDEQLREWFAAEAARR</sequence>
<name>A0A4R5A4G7_9ACTN</name>
<accession>A0A4R5A4G7</accession>
<dbReference type="AlphaFoldDB" id="A0A4R5A4G7"/>
<dbReference type="EMBL" id="SMLB01000050">
    <property type="protein sequence ID" value="TDD65574.1"/>
    <property type="molecule type" value="Genomic_DNA"/>
</dbReference>
<feature type="non-terminal residue" evidence="1">
    <location>
        <position position="46"/>
    </location>
</feature>
<evidence type="ECO:0000313" key="2">
    <source>
        <dbReference type="Proteomes" id="UP000295217"/>
    </source>
</evidence>
<keyword evidence="1" id="KW-0378">Hydrolase</keyword>